<keyword evidence="1" id="KW-0472">Membrane</keyword>
<protein>
    <submittedName>
        <fullName evidence="2">Uncharacterized protein</fullName>
    </submittedName>
</protein>
<evidence type="ECO:0000256" key="1">
    <source>
        <dbReference type="SAM" id="Phobius"/>
    </source>
</evidence>
<keyword evidence="1" id="KW-1133">Transmembrane helix</keyword>
<organism evidence="2">
    <name type="scientific">viral metagenome</name>
    <dbReference type="NCBI Taxonomy" id="1070528"/>
    <lineage>
        <taxon>unclassified sequences</taxon>
        <taxon>metagenomes</taxon>
        <taxon>organismal metagenomes</taxon>
    </lineage>
</organism>
<dbReference type="AlphaFoldDB" id="A0A6C0EF39"/>
<evidence type="ECO:0000313" key="2">
    <source>
        <dbReference type="EMBL" id="QHT27538.1"/>
    </source>
</evidence>
<reference evidence="2" key="1">
    <citation type="journal article" date="2020" name="Nature">
        <title>Giant virus diversity and host interactions through global metagenomics.</title>
        <authorList>
            <person name="Schulz F."/>
            <person name="Roux S."/>
            <person name="Paez-Espino D."/>
            <person name="Jungbluth S."/>
            <person name="Walsh D.A."/>
            <person name="Denef V.J."/>
            <person name="McMahon K.D."/>
            <person name="Konstantinidis K.T."/>
            <person name="Eloe-Fadrosh E.A."/>
            <person name="Kyrpides N.C."/>
            <person name="Woyke T."/>
        </authorList>
    </citation>
    <scope>NUCLEOTIDE SEQUENCE</scope>
    <source>
        <strain evidence="2">GVMAG-M-3300023179-33</strain>
    </source>
</reference>
<dbReference type="Pfam" id="PF11913">
    <property type="entry name" value="DUF3431"/>
    <property type="match status" value="1"/>
</dbReference>
<dbReference type="PANTHER" id="PTHR37490">
    <property type="entry name" value="EXPRESSED PROTEIN"/>
    <property type="match status" value="1"/>
</dbReference>
<feature type="transmembrane region" description="Helical" evidence="1">
    <location>
        <begin position="7"/>
        <end position="27"/>
    </location>
</feature>
<dbReference type="EMBL" id="MN739824">
    <property type="protein sequence ID" value="QHT27538.1"/>
    <property type="molecule type" value="Genomic_DNA"/>
</dbReference>
<sequence>MNFLSKYKNIILIVIAIIGCIILSYFVNKYKTINTLSIAKNYKKQEIVISRYNENLQWIKNEPFNKHPVIVYNKGINNNYVNTSNIIKTVNLPNVGRESHTYLYHIINNYHNLADVTIFLPGSSDLINKYDRVKKMVEKVEQTNNTVLSCVYDPLILKNQYNFTIDEYFSSHVDNKHINQNGIIKKSSIRPYGKWFEKTFVNGEKNEYVSYCGIISISKKNILQKPKKYYEKLLNELDTHHNPEVGHYLERSWYSIFYPYDSSSTFLTN</sequence>
<proteinExistence type="predicted"/>
<accession>A0A6C0EF39</accession>
<name>A0A6C0EF39_9ZZZZ</name>
<dbReference type="InterPro" id="IPR021838">
    <property type="entry name" value="DUF3431"/>
</dbReference>
<dbReference type="PROSITE" id="PS51257">
    <property type="entry name" value="PROKAR_LIPOPROTEIN"/>
    <property type="match status" value="1"/>
</dbReference>
<keyword evidence="1" id="KW-0812">Transmembrane</keyword>
<dbReference type="PANTHER" id="PTHR37490:SF1">
    <property type="entry name" value="GLYCOSYLTRANSFERASE 2-LIKE DOMAIN-CONTAINING PROTEIN"/>
    <property type="match status" value="1"/>
</dbReference>